<feature type="signal peptide" evidence="1">
    <location>
        <begin position="1"/>
        <end position="22"/>
    </location>
</feature>
<accession>A0A1H5UZ26</accession>
<evidence type="ECO:0000313" key="2">
    <source>
        <dbReference type="EMBL" id="SEF79658.1"/>
    </source>
</evidence>
<dbReference type="RefSeq" id="WP_104007474.1">
    <property type="nucleotide sequence ID" value="NZ_FNVD01000005.1"/>
</dbReference>
<evidence type="ECO:0008006" key="4">
    <source>
        <dbReference type="Google" id="ProtNLM"/>
    </source>
</evidence>
<dbReference type="AlphaFoldDB" id="A0A1H5UZ26"/>
<sequence length="96" mass="10385">MRQIIRTLAAAALIAAAGQAPAAGCYADYKAKRDNPLRLHYGVIELHGECTPANARAEAAARLRAQGWTLLSIISVFGPEGLEERKANAGPYYLRY</sequence>
<reference evidence="2 3" key="1">
    <citation type="submission" date="2016-10" db="EMBL/GenBank/DDBJ databases">
        <authorList>
            <person name="de Groot N.N."/>
        </authorList>
    </citation>
    <scope>NUCLEOTIDE SEQUENCE [LARGE SCALE GENOMIC DNA]</scope>
    <source>
        <strain evidence="2 3">DSM 23413</strain>
    </source>
</reference>
<evidence type="ECO:0000313" key="3">
    <source>
        <dbReference type="Proteomes" id="UP000236742"/>
    </source>
</evidence>
<gene>
    <name evidence="2" type="ORF">SAMN05421751_10511</name>
</gene>
<dbReference type="EMBL" id="FNVD01000005">
    <property type="protein sequence ID" value="SEF79658.1"/>
    <property type="molecule type" value="Genomic_DNA"/>
</dbReference>
<feature type="chain" id="PRO_5009286638" description="DUF4177 domain-containing protein" evidence="1">
    <location>
        <begin position="23"/>
        <end position="96"/>
    </location>
</feature>
<proteinExistence type="predicted"/>
<organism evidence="2 3">
    <name type="scientific">Jhaorihella thermophila</name>
    <dbReference type="NCBI Taxonomy" id="488547"/>
    <lineage>
        <taxon>Bacteria</taxon>
        <taxon>Pseudomonadati</taxon>
        <taxon>Pseudomonadota</taxon>
        <taxon>Alphaproteobacteria</taxon>
        <taxon>Rhodobacterales</taxon>
        <taxon>Paracoccaceae</taxon>
        <taxon>Jhaorihella</taxon>
    </lineage>
</organism>
<keyword evidence="1" id="KW-0732">Signal</keyword>
<protein>
    <recommendedName>
        <fullName evidence="4">DUF4177 domain-containing protein</fullName>
    </recommendedName>
</protein>
<dbReference type="Proteomes" id="UP000236742">
    <property type="component" value="Unassembled WGS sequence"/>
</dbReference>
<dbReference type="OrthoDB" id="7745874at2"/>
<evidence type="ECO:0000256" key="1">
    <source>
        <dbReference type="SAM" id="SignalP"/>
    </source>
</evidence>
<keyword evidence="3" id="KW-1185">Reference proteome</keyword>
<name>A0A1H5UZ26_9RHOB</name>